<accession>A0A8J6XKE2</accession>
<dbReference type="Proteomes" id="UP000629098">
    <property type="component" value="Unassembled WGS sequence"/>
</dbReference>
<dbReference type="AlphaFoldDB" id="A0A8J6XKE2"/>
<evidence type="ECO:0000313" key="1">
    <source>
        <dbReference type="EMBL" id="MBD2777804.1"/>
    </source>
</evidence>
<keyword evidence="2" id="KW-1185">Reference proteome</keyword>
<dbReference type="EMBL" id="JACXAE010000118">
    <property type="protein sequence ID" value="MBD2777804.1"/>
    <property type="molecule type" value="Genomic_DNA"/>
</dbReference>
<proteinExistence type="predicted"/>
<evidence type="ECO:0000313" key="2">
    <source>
        <dbReference type="Proteomes" id="UP000629098"/>
    </source>
</evidence>
<sequence length="61" mass="6696">MMISPAIGWLVGLVDLSHVCSVTTVTSYRTSLEAIALLQQLFFASSVSSLKFSRLLFTNML</sequence>
<reference evidence="1" key="1">
    <citation type="submission" date="2020-09" db="EMBL/GenBank/DDBJ databases">
        <title>Iningainema tapete sp. nov. (Scytonemataceae, Cyanobacteria) from greenhouses in central Florida (USA) produces two types of nodularin with biosynthetic potential for microcystin-LR and anabaenopeptins.</title>
        <authorList>
            <person name="Berthold D.E."/>
            <person name="Lefler F.W."/>
            <person name="Huang I.-S."/>
            <person name="Abdulla H."/>
            <person name="Zimba P.V."/>
            <person name="Laughinghouse H.D. IV."/>
        </authorList>
    </citation>
    <scope>NUCLEOTIDE SEQUENCE</scope>
    <source>
        <strain evidence="1">BLCCT55</strain>
    </source>
</reference>
<organism evidence="1 2">
    <name type="scientific">Iningainema tapete BLCC-T55</name>
    <dbReference type="NCBI Taxonomy" id="2748662"/>
    <lineage>
        <taxon>Bacteria</taxon>
        <taxon>Bacillati</taxon>
        <taxon>Cyanobacteriota</taxon>
        <taxon>Cyanophyceae</taxon>
        <taxon>Nostocales</taxon>
        <taxon>Scytonemataceae</taxon>
        <taxon>Iningainema tapete</taxon>
    </lineage>
</organism>
<dbReference type="RefSeq" id="WP_190836866.1">
    <property type="nucleotide sequence ID" value="NZ_CAWPPI010000118.1"/>
</dbReference>
<protein>
    <submittedName>
        <fullName evidence="1">Uncharacterized protein</fullName>
    </submittedName>
</protein>
<gene>
    <name evidence="1" type="ORF">ICL16_38620</name>
</gene>
<name>A0A8J6XKE2_9CYAN</name>
<comment type="caution">
    <text evidence="1">The sequence shown here is derived from an EMBL/GenBank/DDBJ whole genome shotgun (WGS) entry which is preliminary data.</text>
</comment>